<organism evidence="9 10">
    <name type="scientific">Francisella hispaniensis FSC454</name>
    <dbReference type="NCBI Taxonomy" id="1088883"/>
    <lineage>
        <taxon>Bacteria</taxon>
        <taxon>Pseudomonadati</taxon>
        <taxon>Pseudomonadota</taxon>
        <taxon>Gammaproteobacteria</taxon>
        <taxon>Thiotrichales</taxon>
        <taxon>Francisellaceae</taxon>
        <taxon>Francisella</taxon>
    </lineage>
</organism>
<comment type="subunit">
    <text evidence="8">Homodimer.</text>
</comment>
<dbReference type="GO" id="GO:0005737">
    <property type="term" value="C:cytoplasm"/>
    <property type="evidence" value="ECO:0007669"/>
    <property type="project" value="UniProtKB-SubCell"/>
</dbReference>
<sequence length="98" mass="11252">MNTYNNGWQQLINILSENSDSQDISIICDFLLTKEEKEQLSKRVLLTKELIRKAKSQREISKEIGISICTVTRCSNALKDCSTRVKEIFSENIKKIGE</sequence>
<name>A0AAC9J8H6_9GAMM</name>
<evidence type="ECO:0000256" key="2">
    <source>
        <dbReference type="ARBA" id="ARBA00007027"/>
    </source>
</evidence>
<dbReference type="InterPro" id="IPR013335">
    <property type="entry name" value="Trp_repress_bac"/>
</dbReference>
<dbReference type="Proteomes" id="UP000182459">
    <property type="component" value="Chromosome"/>
</dbReference>
<keyword evidence="6 8" id="KW-0238">DNA-binding</keyword>
<evidence type="ECO:0000256" key="4">
    <source>
        <dbReference type="ARBA" id="ARBA00022491"/>
    </source>
</evidence>
<keyword evidence="10" id="KW-1185">Reference proteome</keyword>
<evidence type="ECO:0000256" key="8">
    <source>
        <dbReference type="HAMAP-Rule" id="MF_00475"/>
    </source>
</evidence>
<evidence type="ECO:0000256" key="1">
    <source>
        <dbReference type="ARBA" id="ARBA00004496"/>
    </source>
</evidence>
<evidence type="ECO:0000256" key="7">
    <source>
        <dbReference type="ARBA" id="ARBA00023163"/>
    </source>
</evidence>
<protein>
    <recommendedName>
        <fullName evidence="8">Trp operon repressor homolog</fullName>
    </recommendedName>
</protein>
<feature type="DNA-binding region" evidence="8">
    <location>
        <begin position="57"/>
        <end position="80"/>
    </location>
</feature>
<keyword evidence="3 8" id="KW-0963">Cytoplasm</keyword>
<dbReference type="NCBIfam" id="TIGR01321">
    <property type="entry name" value="TrpR"/>
    <property type="match status" value="1"/>
</dbReference>
<evidence type="ECO:0000256" key="6">
    <source>
        <dbReference type="ARBA" id="ARBA00023125"/>
    </source>
</evidence>
<dbReference type="InterPro" id="IPR038116">
    <property type="entry name" value="TrpR-like_sf"/>
</dbReference>
<keyword evidence="7 8" id="KW-0804">Transcription</keyword>
<dbReference type="PIRSF" id="PIRSF003196">
    <property type="entry name" value="Trp_repressor"/>
    <property type="match status" value="1"/>
</dbReference>
<gene>
    <name evidence="8" type="primary">trpR</name>
    <name evidence="9" type="ORF">FSC454_09295</name>
</gene>
<dbReference type="GO" id="GO:0043565">
    <property type="term" value="F:sequence-specific DNA binding"/>
    <property type="evidence" value="ECO:0007669"/>
    <property type="project" value="UniProtKB-UniRule"/>
</dbReference>
<evidence type="ECO:0000313" key="10">
    <source>
        <dbReference type="Proteomes" id="UP000182459"/>
    </source>
</evidence>
<dbReference type="HAMAP" id="MF_00475">
    <property type="entry name" value="Trp_repressor"/>
    <property type="match status" value="1"/>
</dbReference>
<proteinExistence type="inferred from homology"/>
<comment type="similarity">
    <text evidence="2 8">Belongs to the TrpR family.</text>
</comment>
<dbReference type="AlphaFoldDB" id="A0AAC9J8H6"/>
<accession>A0AAC9J8H6</accession>
<evidence type="ECO:0000256" key="5">
    <source>
        <dbReference type="ARBA" id="ARBA00023015"/>
    </source>
</evidence>
<dbReference type="PANTHER" id="PTHR38025:SF1">
    <property type="entry name" value="TRP OPERON REPRESSOR"/>
    <property type="match status" value="1"/>
</dbReference>
<dbReference type="InterPro" id="IPR000831">
    <property type="entry name" value="Trp_repress"/>
</dbReference>
<dbReference type="Gene3D" id="1.10.1270.10">
    <property type="entry name" value="TrpR-like"/>
    <property type="match status" value="1"/>
</dbReference>
<dbReference type="SUPFAM" id="SSF48295">
    <property type="entry name" value="TrpR-like"/>
    <property type="match status" value="1"/>
</dbReference>
<dbReference type="PANTHER" id="PTHR38025">
    <property type="entry name" value="TRP OPERON REPRESSOR"/>
    <property type="match status" value="1"/>
</dbReference>
<evidence type="ECO:0000256" key="3">
    <source>
        <dbReference type="ARBA" id="ARBA00022490"/>
    </source>
</evidence>
<comment type="function">
    <text evidence="8">This protein is an aporepressor. When complexed with L-tryptophan it binds the operator region of the trp operon and prevents the initiation of transcription.</text>
</comment>
<reference evidence="9 10" key="1">
    <citation type="submission" date="2016-11" db="EMBL/GenBank/DDBJ databases">
        <authorList>
            <person name="Hagglund E."/>
            <person name="Bystrom M."/>
            <person name="Naslund J."/>
            <person name="Stenberg P."/>
            <person name="Sjodin A."/>
        </authorList>
    </citation>
    <scope>NUCLEOTIDE SEQUENCE [LARGE SCALE GENOMIC DNA]</scope>
    <source>
        <strain evidence="9 10">CCUG 58020</strain>
    </source>
</reference>
<dbReference type="GO" id="GO:0003700">
    <property type="term" value="F:DNA-binding transcription factor activity"/>
    <property type="evidence" value="ECO:0007669"/>
    <property type="project" value="UniProtKB-UniRule"/>
</dbReference>
<dbReference type="Pfam" id="PF01371">
    <property type="entry name" value="Trp_repressor"/>
    <property type="match status" value="1"/>
</dbReference>
<keyword evidence="4 8" id="KW-0678">Repressor</keyword>
<dbReference type="InterPro" id="IPR010921">
    <property type="entry name" value="Trp_repressor/repl_initiator"/>
</dbReference>
<dbReference type="RefSeq" id="WP_066045484.1">
    <property type="nucleotide sequence ID" value="NZ_CP018093.1"/>
</dbReference>
<dbReference type="KEGG" id="fhi:FSC454_09295"/>
<comment type="subcellular location">
    <subcellularLocation>
        <location evidence="1 8">Cytoplasm</location>
    </subcellularLocation>
</comment>
<keyword evidence="5 8" id="KW-0805">Transcription regulation</keyword>
<dbReference type="EMBL" id="CP018093">
    <property type="protein sequence ID" value="APD51246.1"/>
    <property type="molecule type" value="Genomic_DNA"/>
</dbReference>
<dbReference type="GO" id="GO:0045892">
    <property type="term" value="P:negative regulation of DNA-templated transcription"/>
    <property type="evidence" value="ECO:0007669"/>
    <property type="project" value="UniProtKB-UniRule"/>
</dbReference>
<evidence type="ECO:0000313" key="9">
    <source>
        <dbReference type="EMBL" id="APD51246.1"/>
    </source>
</evidence>